<reference evidence="1 2" key="1">
    <citation type="submission" date="2017-10" db="EMBL/GenBank/DDBJ databases">
        <title>Nyctiphanis sp. nov., isolated from the stomach of the euphausiid Nyctiphanes simplex (Hansen, 1911) in the Gulf of California.</title>
        <authorList>
            <person name="Gomez-Gil B."/>
            <person name="Aguilar-Mendez M."/>
            <person name="Lopez-Cortes A."/>
            <person name="Gomez-Gutierrez J."/>
            <person name="Roque A."/>
            <person name="Lang E."/>
            <person name="Gonzalez-Castillo A."/>
        </authorList>
    </citation>
    <scope>NUCLEOTIDE SEQUENCE [LARGE SCALE GENOMIC DNA]</scope>
    <source>
        <strain evidence="1 2">CAIM 600</strain>
    </source>
</reference>
<organism evidence="1 2">
    <name type="scientific">Veronia nyctiphanis</name>
    <dbReference type="NCBI Taxonomy" id="1278244"/>
    <lineage>
        <taxon>Bacteria</taxon>
        <taxon>Pseudomonadati</taxon>
        <taxon>Pseudomonadota</taxon>
        <taxon>Gammaproteobacteria</taxon>
        <taxon>Vibrionales</taxon>
        <taxon>Vibrionaceae</taxon>
        <taxon>Veronia</taxon>
    </lineage>
</organism>
<dbReference type="InterPro" id="IPR021432">
    <property type="entry name" value="DUF3081"/>
</dbReference>
<accession>A0A4Q0YS55</accession>
<proteinExistence type="predicted"/>
<evidence type="ECO:0008006" key="3">
    <source>
        <dbReference type="Google" id="ProtNLM"/>
    </source>
</evidence>
<sequence length="91" mass="10414">MKNDLNTSQMLAAFEAIMKDGEKTETGRRLEGIEASTDYDGYNVYLRGNGVELHIGFHNTYNLTYDHEHLKDKFMAKIEALTKPQINDGHH</sequence>
<evidence type="ECO:0000313" key="2">
    <source>
        <dbReference type="Proteomes" id="UP000290287"/>
    </source>
</evidence>
<name>A0A4Q0YS55_9GAMM</name>
<dbReference type="RefSeq" id="WP_129121640.1">
    <property type="nucleotide sequence ID" value="NZ_PEIB01000005.1"/>
</dbReference>
<dbReference type="AlphaFoldDB" id="A0A4Q0YS55"/>
<evidence type="ECO:0000313" key="1">
    <source>
        <dbReference type="EMBL" id="RXJ73966.1"/>
    </source>
</evidence>
<dbReference type="Pfam" id="PF11280">
    <property type="entry name" value="DUF3081"/>
    <property type="match status" value="1"/>
</dbReference>
<dbReference type="OrthoDB" id="5818611at2"/>
<dbReference type="Proteomes" id="UP000290287">
    <property type="component" value="Unassembled WGS sequence"/>
</dbReference>
<gene>
    <name evidence="1" type="ORF">CS022_06730</name>
</gene>
<comment type="caution">
    <text evidence="1">The sequence shown here is derived from an EMBL/GenBank/DDBJ whole genome shotgun (WGS) entry which is preliminary data.</text>
</comment>
<protein>
    <recommendedName>
        <fullName evidence="3">DUF3081 domain-containing protein</fullName>
    </recommendedName>
</protein>
<dbReference type="EMBL" id="PEIB01000005">
    <property type="protein sequence ID" value="RXJ73966.1"/>
    <property type="molecule type" value="Genomic_DNA"/>
</dbReference>
<keyword evidence="2" id="KW-1185">Reference proteome</keyword>